<comment type="caution">
    <text evidence="1">The sequence shown here is derived from an EMBL/GenBank/DDBJ whole genome shotgun (WGS) entry which is preliminary data.</text>
</comment>
<evidence type="ECO:0000313" key="1">
    <source>
        <dbReference type="EMBL" id="MFD2761295.1"/>
    </source>
</evidence>
<keyword evidence="2" id="KW-1185">Reference proteome</keyword>
<dbReference type="EMBL" id="JBHUNA010000021">
    <property type="protein sequence ID" value="MFD2761295.1"/>
    <property type="molecule type" value="Genomic_DNA"/>
</dbReference>
<reference evidence="2" key="1">
    <citation type="journal article" date="2019" name="Int. J. Syst. Evol. Microbiol.">
        <title>The Global Catalogue of Microorganisms (GCM) 10K type strain sequencing project: providing services to taxonomists for standard genome sequencing and annotation.</title>
        <authorList>
            <consortium name="The Broad Institute Genomics Platform"/>
            <consortium name="The Broad Institute Genome Sequencing Center for Infectious Disease"/>
            <person name="Wu L."/>
            <person name="Ma J."/>
        </authorList>
    </citation>
    <scope>NUCLEOTIDE SEQUENCE [LARGE SCALE GENOMIC DNA]</scope>
    <source>
        <strain evidence="2">TISTR 1535</strain>
    </source>
</reference>
<proteinExistence type="predicted"/>
<dbReference type="Proteomes" id="UP001597502">
    <property type="component" value="Unassembled WGS sequence"/>
</dbReference>
<name>A0ABW5V6G0_9BACI</name>
<sequence length="246" mass="28942">MKNADRTTEKVVPFAQSTFSAKAFRHDYPVSDDVKEELLLEVYKDFTHFLLKRYFAVYQEMLSEFIDDHQPRKEKRQALEHNLFWWKLMYDSAGADVTFTEDYIAENDQQLHNKPLITSWLLEWDKAIPKFYYVGYKYNDRVLVVVDMLTNETLDVIVYAPDAVPPKKGEIVMGTLIPVGDALYFPIIDFYHFDMEASKDLAPPIIHNYEKHSNTSKYEAFIHVLSVALQIERIIFQENQQKTPLE</sequence>
<protein>
    <submittedName>
        <fullName evidence="1">Uncharacterized protein</fullName>
    </submittedName>
</protein>
<gene>
    <name evidence="1" type="ORF">ACFSUO_09965</name>
</gene>
<evidence type="ECO:0000313" key="2">
    <source>
        <dbReference type="Proteomes" id="UP001597502"/>
    </source>
</evidence>
<accession>A0ABW5V6G0</accession>
<dbReference type="RefSeq" id="WP_382393655.1">
    <property type="nucleotide sequence ID" value="NZ_JBHUNA010000021.1"/>
</dbReference>
<organism evidence="1 2">
    <name type="scientific">Lentibacillus juripiscarius</name>
    <dbReference type="NCBI Taxonomy" id="257446"/>
    <lineage>
        <taxon>Bacteria</taxon>
        <taxon>Bacillati</taxon>
        <taxon>Bacillota</taxon>
        <taxon>Bacilli</taxon>
        <taxon>Bacillales</taxon>
        <taxon>Bacillaceae</taxon>
        <taxon>Lentibacillus</taxon>
    </lineage>
</organism>